<feature type="region of interest" description="Disordered" evidence="1">
    <location>
        <begin position="1"/>
        <end position="31"/>
    </location>
</feature>
<gene>
    <name evidence="3" type="ORF">DUNSADRAFT_4256</name>
</gene>
<accession>A0ABQ7GSD2</accession>
<dbReference type="InterPro" id="IPR000504">
    <property type="entry name" value="RRM_dom"/>
</dbReference>
<protein>
    <recommendedName>
        <fullName evidence="2">RRM domain-containing protein</fullName>
    </recommendedName>
</protein>
<dbReference type="InterPro" id="IPR012677">
    <property type="entry name" value="Nucleotide-bd_a/b_plait_sf"/>
</dbReference>
<feature type="compositionally biased region" description="Polar residues" evidence="1">
    <location>
        <begin position="69"/>
        <end position="85"/>
    </location>
</feature>
<feature type="domain" description="RRM" evidence="2">
    <location>
        <begin position="100"/>
        <end position="151"/>
    </location>
</feature>
<feature type="compositionally biased region" description="Basic and acidic residues" evidence="1">
    <location>
        <begin position="9"/>
        <end position="31"/>
    </location>
</feature>
<evidence type="ECO:0000256" key="1">
    <source>
        <dbReference type="SAM" id="MobiDB-lite"/>
    </source>
</evidence>
<evidence type="ECO:0000259" key="2">
    <source>
        <dbReference type="Pfam" id="PF00076"/>
    </source>
</evidence>
<dbReference type="InterPro" id="IPR034254">
    <property type="entry name" value="DNAJC17_RRM"/>
</dbReference>
<feature type="compositionally biased region" description="Low complexity" evidence="1">
    <location>
        <begin position="211"/>
        <end position="228"/>
    </location>
</feature>
<comment type="caution">
    <text evidence="3">The sequence shown here is derived from an EMBL/GenBank/DDBJ whole genome shotgun (WGS) entry which is preliminary data.</text>
</comment>
<organism evidence="3 4">
    <name type="scientific">Dunaliella salina</name>
    <name type="common">Green alga</name>
    <name type="synonym">Protococcus salinus</name>
    <dbReference type="NCBI Taxonomy" id="3046"/>
    <lineage>
        <taxon>Eukaryota</taxon>
        <taxon>Viridiplantae</taxon>
        <taxon>Chlorophyta</taxon>
        <taxon>core chlorophytes</taxon>
        <taxon>Chlorophyceae</taxon>
        <taxon>CS clade</taxon>
        <taxon>Chlamydomonadales</taxon>
        <taxon>Dunaliellaceae</taxon>
        <taxon>Dunaliella</taxon>
    </lineage>
</organism>
<feature type="region of interest" description="Disordered" evidence="1">
    <location>
        <begin position="170"/>
        <end position="282"/>
    </location>
</feature>
<dbReference type="PANTHER" id="PTHR45098:SF1">
    <property type="entry name" value="DNAJ DOMAIN CONTAINING PROTEIN, EXPRESSED"/>
    <property type="match status" value="1"/>
</dbReference>
<dbReference type="InterPro" id="IPR035979">
    <property type="entry name" value="RBD_domain_sf"/>
</dbReference>
<reference evidence="3" key="1">
    <citation type="submission" date="2017-08" db="EMBL/GenBank/DDBJ databases">
        <authorList>
            <person name="Polle J.E."/>
            <person name="Barry K."/>
            <person name="Cushman J."/>
            <person name="Schmutz J."/>
            <person name="Tran D."/>
            <person name="Hathwaick L.T."/>
            <person name="Yim W.C."/>
            <person name="Jenkins J."/>
            <person name="Mckie-Krisberg Z.M."/>
            <person name="Prochnik S."/>
            <person name="Lindquist E."/>
            <person name="Dockter R.B."/>
            <person name="Adam C."/>
            <person name="Molina H."/>
            <person name="Bunkerborg J."/>
            <person name="Jin E."/>
            <person name="Buchheim M."/>
            <person name="Magnuson J."/>
        </authorList>
    </citation>
    <scope>NUCLEOTIDE SEQUENCE</scope>
    <source>
        <strain evidence="3">CCAP 19/18</strain>
    </source>
</reference>
<feature type="compositionally biased region" description="Polar residues" evidence="1">
    <location>
        <begin position="198"/>
        <end position="210"/>
    </location>
</feature>
<dbReference type="PANTHER" id="PTHR45098">
    <property type="entry name" value="DNAJ DOMAIN CONTAINING PROTEIN, EXPRESSED"/>
    <property type="match status" value="1"/>
</dbReference>
<keyword evidence="4" id="KW-1185">Reference proteome</keyword>
<dbReference type="EMBL" id="MU069613">
    <property type="protein sequence ID" value="KAF5837509.1"/>
    <property type="molecule type" value="Genomic_DNA"/>
</dbReference>
<feature type="compositionally biased region" description="Gly residues" evidence="1">
    <location>
        <begin position="268"/>
        <end position="282"/>
    </location>
</feature>
<sequence length="313" mass="32950">MQSDKRRKLREDLNRREKEVVTEKREEDTARSRLQAELQRLRRKMEEEQVAAAVRARQATEAVIAASKGQATPGQSQPDEATQSQLGRTLKVVWDASIRDYQPEELRQIFAAHGVVEDVVVRSSKKKRQVSALVVMVSKEAAEAAIGSVNGDHAAPLLVMPLLKVAPPEQVGPIGSSSPPSAGTSHRNTDPYVAAPPHSSSSQGLSNFSRSFPIPSQTMSSSSASSFPIPTPGTSANGTAAPPPGGNSAARVFSSFPGASSFQPPPGSGIGSGAAAPGGLGGVEGAILEKMKRAAERERMLREAAKEAEAEGS</sequence>
<proteinExistence type="predicted"/>
<dbReference type="CDD" id="cd12429">
    <property type="entry name" value="RRM_DNAJC17"/>
    <property type="match status" value="1"/>
</dbReference>
<evidence type="ECO:0000313" key="3">
    <source>
        <dbReference type="EMBL" id="KAF5837509.1"/>
    </source>
</evidence>
<feature type="compositionally biased region" description="Low complexity" evidence="1">
    <location>
        <begin position="172"/>
        <end position="185"/>
    </location>
</feature>
<dbReference type="SUPFAM" id="SSF54928">
    <property type="entry name" value="RNA-binding domain, RBD"/>
    <property type="match status" value="1"/>
</dbReference>
<dbReference type="Pfam" id="PF00076">
    <property type="entry name" value="RRM_1"/>
    <property type="match status" value="1"/>
</dbReference>
<name>A0ABQ7GSD2_DUNSA</name>
<feature type="region of interest" description="Disordered" evidence="1">
    <location>
        <begin position="65"/>
        <end position="85"/>
    </location>
</feature>
<evidence type="ECO:0000313" key="4">
    <source>
        <dbReference type="Proteomes" id="UP000815325"/>
    </source>
</evidence>
<dbReference type="Gene3D" id="3.30.70.330">
    <property type="match status" value="1"/>
</dbReference>
<dbReference type="Proteomes" id="UP000815325">
    <property type="component" value="Unassembled WGS sequence"/>
</dbReference>